<dbReference type="NCBIfam" id="NF040941">
    <property type="entry name" value="GGGWT_bact"/>
    <property type="match status" value="1"/>
</dbReference>
<feature type="non-terminal residue" evidence="1">
    <location>
        <position position="155"/>
    </location>
</feature>
<gene>
    <name evidence="1" type="ORF">PACLA_8A025621</name>
</gene>
<dbReference type="Proteomes" id="UP001152795">
    <property type="component" value="Unassembled WGS sequence"/>
</dbReference>
<proteinExistence type="predicted"/>
<comment type="caution">
    <text evidence="1">The sequence shown here is derived from an EMBL/GenBank/DDBJ whole genome shotgun (WGS) entry which is preliminary data.</text>
</comment>
<dbReference type="AlphaFoldDB" id="A0A7D9LMA2"/>
<evidence type="ECO:0000313" key="1">
    <source>
        <dbReference type="EMBL" id="CAB4033051.1"/>
    </source>
</evidence>
<protein>
    <submittedName>
        <fullName evidence="1">Uncharacterized protein</fullName>
    </submittedName>
</protein>
<name>A0A7D9LMA2_PARCT</name>
<dbReference type="OrthoDB" id="5971203at2759"/>
<organism evidence="1 2">
    <name type="scientific">Paramuricea clavata</name>
    <name type="common">Red gorgonian</name>
    <name type="synonym">Violescent sea-whip</name>
    <dbReference type="NCBI Taxonomy" id="317549"/>
    <lineage>
        <taxon>Eukaryota</taxon>
        <taxon>Metazoa</taxon>
        <taxon>Cnidaria</taxon>
        <taxon>Anthozoa</taxon>
        <taxon>Octocorallia</taxon>
        <taxon>Malacalcyonacea</taxon>
        <taxon>Plexauridae</taxon>
        <taxon>Paramuricea</taxon>
    </lineage>
</organism>
<sequence length="155" mass="17418">MVGNAPDARDGIYWIKTKNGPKKAWCDLVTDGGGFMLIGVKDTPVTWAIPSSPSIILPQGKAQWSSAFGDQQVLDFRIQISKSTSFEETHSHWYYRFQSPRKLSSLLLRNQGQCSHNHPGIGNVAFVKDLMRNKVVTKNFKCSRFGAHFFKGLGW</sequence>
<keyword evidence="2" id="KW-1185">Reference proteome</keyword>
<dbReference type="EMBL" id="CACRXK020018916">
    <property type="protein sequence ID" value="CAB4033051.1"/>
    <property type="molecule type" value="Genomic_DNA"/>
</dbReference>
<accession>A0A7D9LMA2</accession>
<evidence type="ECO:0000313" key="2">
    <source>
        <dbReference type="Proteomes" id="UP001152795"/>
    </source>
</evidence>
<reference evidence="1" key="1">
    <citation type="submission" date="2020-04" db="EMBL/GenBank/DDBJ databases">
        <authorList>
            <person name="Alioto T."/>
            <person name="Alioto T."/>
            <person name="Gomez Garrido J."/>
        </authorList>
    </citation>
    <scope>NUCLEOTIDE SEQUENCE</scope>
    <source>
        <strain evidence="1">A484AB</strain>
    </source>
</reference>